<dbReference type="FunFam" id="1.10.10.1770:FF:000001">
    <property type="entry name" value="Tetrapyrrole-binding protein, chloroplastic"/>
    <property type="match status" value="1"/>
</dbReference>
<evidence type="ECO:0000259" key="2">
    <source>
        <dbReference type="Pfam" id="PF05419"/>
    </source>
</evidence>
<dbReference type="GO" id="GO:0010019">
    <property type="term" value="P:chloroplast-nucleus signaling pathway"/>
    <property type="evidence" value="ECO:0007669"/>
    <property type="project" value="TreeGrafter"/>
</dbReference>
<accession>A0A8T2S3L5</accession>
<dbReference type="InterPro" id="IPR008629">
    <property type="entry name" value="GUN4-like"/>
</dbReference>
<dbReference type="Gene3D" id="1.10.10.1770">
    <property type="entry name" value="Gun4-like"/>
    <property type="match status" value="1"/>
</dbReference>
<dbReference type="EMBL" id="CM035427">
    <property type="protein sequence ID" value="KAH7306745.1"/>
    <property type="molecule type" value="Genomic_DNA"/>
</dbReference>
<dbReference type="InterPro" id="IPR037215">
    <property type="entry name" value="GUN4-like_sf"/>
</dbReference>
<reference evidence="3" key="1">
    <citation type="submission" date="2021-08" db="EMBL/GenBank/DDBJ databases">
        <title>WGS assembly of Ceratopteris richardii.</title>
        <authorList>
            <person name="Marchant D.B."/>
            <person name="Chen G."/>
            <person name="Jenkins J."/>
            <person name="Shu S."/>
            <person name="Leebens-Mack J."/>
            <person name="Grimwood J."/>
            <person name="Schmutz J."/>
            <person name="Soltis P."/>
            <person name="Soltis D."/>
            <person name="Chen Z.-H."/>
        </authorList>
    </citation>
    <scope>NUCLEOTIDE SEQUENCE</scope>
    <source>
        <strain evidence="3">Whitten #5841</strain>
        <tissue evidence="3">Leaf</tissue>
    </source>
</reference>
<dbReference type="AlphaFoldDB" id="A0A8T2S3L5"/>
<dbReference type="CDD" id="cd16383">
    <property type="entry name" value="GUN4"/>
    <property type="match status" value="1"/>
</dbReference>
<dbReference type="Pfam" id="PF05419">
    <property type="entry name" value="GUN4"/>
    <property type="match status" value="1"/>
</dbReference>
<evidence type="ECO:0000313" key="3">
    <source>
        <dbReference type="EMBL" id="KAH7306745.1"/>
    </source>
</evidence>
<feature type="domain" description="GUN4-like" evidence="2">
    <location>
        <begin position="74"/>
        <end position="222"/>
    </location>
</feature>
<gene>
    <name evidence="3" type="ORF">KP509_22G027900</name>
</gene>
<dbReference type="SUPFAM" id="SSF140869">
    <property type="entry name" value="GUN4-like"/>
    <property type="match status" value="1"/>
</dbReference>
<dbReference type="OMA" id="CQSHFGP"/>
<feature type="region of interest" description="Disordered" evidence="1">
    <location>
        <begin position="237"/>
        <end position="266"/>
    </location>
</feature>
<sequence length="266" mass="29975">MAALRSCALKSLEGLHQVNGRLDSSRKSIAFLPNNIRLCCSLPEAARVWNLHGKQRIHVSAASATSPSQVVLESDLGISYDKLQSLLANGEWELADEETRRLIIVLAGENAVKRKYVFFSEVQFMPIADLQTIDRLWRTHSNGKFGYSVQRKIMKRVDGDCTAFFKKVGWMKPLESDDMQYTYRSFPTEFMWELAPSTPEGHLPLTNALRGTQLLKNLLDHPAFVFADEDLRVPSVSSTPDSLNGVGSRTQQQQEPKKPLSINYSF</sequence>
<organism evidence="3 4">
    <name type="scientific">Ceratopteris richardii</name>
    <name type="common">Triangle waterfern</name>
    <dbReference type="NCBI Taxonomy" id="49495"/>
    <lineage>
        <taxon>Eukaryota</taxon>
        <taxon>Viridiplantae</taxon>
        <taxon>Streptophyta</taxon>
        <taxon>Embryophyta</taxon>
        <taxon>Tracheophyta</taxon>
        <taxon>Polypodiopsida</taxon>
        <taxon>Polypodiidae</taxon>
        <taxon>Polypodiales</taxon>
        <taxon>Pteridineae</taxon>
        <taxon>Pteridaceae</taxon>
        <taxon>Parkerioideae</taxon>
        <taxon>Ceratopteris</taxon>
    </lineage>
</organism>
<evidence type="ECO:0000256" key="1">
    <source>
        <dbReference type="SAM" id="MobiDB-lite"/>
    </source>
</evidence>
<dbReference type="GO" id="GO:0009507">
    <property type="term" value="C:chloroplast"/>
    <property type="evidence" value="ECO:0007669"/>
    <property type="project" value="TreeGrafter"/>
</dbReference>
<dbReference type="OrthoDB" id="4835at2759"/>
<keyword evidence="4" id="KW-1185">Reference proteome</keyword>
<feature type="compositionally biased region" description="Polar residues" evidence="1">
    <location>
        <begin position="237"/>
        <end position="254"/>
    </location>
</feature>
<protein>
    <recommendedName>
        <fullName evidence="2">GUN4-like domain-containing protein</fullName>
    </recommendedName>
</protein>
<evidence type="ECO:0000313" key="4">
    <source>
        <dbReference type="Proteomes" id="UP000825935"/>
    </source>
</evidence>
<dbReference type="Proteomes" id="UP000825935">
    <property type="component" value="Chromosome 22"/>
</dbReference>
<comment type="caution">
    <text evidence="3">The sequence shown here is derived from an EMBL/GenBank/DDBJ whole genome shotgun (WGS) entry which is preliminary data.</text>
</comment>
<proteinExistence type="predicted"/>
<name>A0A8T2S3L5_CERRI</name>
<dbReference type="PANTHER" id="PTHR34800:SF1">
    <property type="entry name" value="TETRAPYRROLE-BINDING PROTEIN, CHLOROPLASTIC"/>
    <property type="match status" value="1"/>
</dbReference>
<dbReference type="PANTHER" id="PTHR34800">
    <property type="entry name" value="TETRAPYRROLE-BINDING PROTEIN, CHLOROPLASTIC"/>
    <property type="match status" value="1"/>
</dbReference>
<dbReference type="GO" id="GO:0046906">
    <property type="term" value="F:tetrapyrrole binding"/>
    <property type="evidence" value="ECO:0007669"/>
    <property type="project" value="TreeGrafter"/>
</dbReference>
<dbReference type="Gene3D" id="1.25.40.620">
    <property type="match status" value="1"/>
</dbReference>